<sequence>MMFAAHEGQIASTGRSNTDSEIMQIESNDKMFHGWEPVFTVERMFKFASKKRNLFRVILVD</sequence>
<organism evidence="1 2">
    <name type="scientific">Peronosclerospora sorghi</name>
    <dbReference type="NCBI Taxonomy" id="230839"/>
    <lineage>
        <taxon>Eukaryota</taxon>
        <taxon>Sar</taxon>
        <taxon>Stramenopiles</taxon>
        <taxon>Oomycota</taxon>
        <taxon>Peronosporomycetes</taxon>
        <taxon>Peronosporales</taxon>
        <taxon>Peronosporaceae</taxon>
        <taxon>Peronosclerospora</taxon>
    </lineage>
</organism>
<gene>
    <name evidence="1" type="ORF">PsorP6_016472</name>
</gene>
<proteinExistence type="predicted"/>
<evidence type="ECO:0000313" key="2">
    <source>
        <dbReference type="Proteomes" id="UP001163321"/>
    </source>
</evidence>
<reference evidence="1 2" key="1">
    <citation type="journal article" date="2022" name="bioRxiv">
        <title>The genome of the oomycete Peronosclerospora sorghi, a cosmopolitan pathogen of maize and sorghum, is inflated with dispersed pseudogenes.</title>
        <authorList>
            <person name="Fletcher K."/>
            <person name="Martin F."/>
            <person name="Isakeit T."/>
            <person name="Cavanaugh K."/>
            <person name="Magill C."/>
            <person name="Michelmore R."/>
        </authorList>
    </citation>
    <scope>NUCLEOTIDE SEQUENCE [LARGE SCALE GENOMIC DNA]</scope>
    <source>
        <strain evidence="1">P6</strain>
    </source>
</reference>
<evidence type="ECO:0000313" key="1">
    <source>
        <dbReference type="EMBL" id="KAI9908143.1"/>
    </source>
</evidence>
<keyword evidence="2" id="KW-1185">Reference proteome</keyword>
<accession>A0ACC0VQJ1</accession>
<comment type="caution">
    <text evidence="1">The sequence shown here is derived from an EMBL/GenBank/DDBJ whole genome shotgun (WGS) entry which is preliminary data.</text>
</comment>
<dbReference type="Proteomes" id="UP001163321">
    <property type="component" value="Chromosome 8"/>
</dbReference>
<protein>
    <submittedName>
        <fullName evidence="1">Uncharacterized protein</fullName>
    </submittedName>
</protein>
<name>A0ACC0VQJ1_9STRA</name>
<dbReference type="EMBL" id="CM047587">
    <property type="protein sequence ID" value="KAI9908143.1"/>
    <property type="molecule type" value="Genomic_DNA"/>
</dbReference>